<dbReference type="GO" id="GO:0046872">
    <property type="term" value="F:metal ion binding"/>
    <property type="evidence" value="ECO:0007669"/>
    <property type="project" value="UniProtKB-KW"/>
</dbReference>
<keyword evidence="1" id="KW-0479">Metal-binding</keyword>
<keyword evidence="5" id="KW-1185">Reference proteome</keyword>
<comment type="caution">
    <text evidence="4">The sequence shown here is derived from an EMBL/GenBank/DDBJ whole genome shotgun (WGS) entry which is preliminary data.</text>
</comment>
<evidence type="ECO:0008006" key="6">
    <source>
        <dbReference type="Google" id="ProtNLM"/>
    </source>
</evidence>
<reference evidence="4" key="1">
    <citation type="submission" date="2018-03" db="EMBL/GenBank/DDBJ databases">
        <authorList>
            <person name="Guldener U."/>
        </authorList>
    </citation>
    <scope>NUCLEOTIDE SEQUENCE</scope>
</reference>
<dbReference type="AlphaFoldDB" id="A0AAE8SSB0"/>
<feature type="compositionally biased region" description="Low complexity" evidence="3">
    <location>
        <begin position="406"/>
        <end position="417"/>
    </location>
</feature>
<dbReference type="InterPro" id="IPR001370">
    <property type="entry name" value="BIR_rpt"/>
</dbReference>
<feature type="compositionally biased region" description="Basic and acidic residues" evidence="3">
    <location>
        <begin position="692"/>
        <end position="707"/>
    </location>
</feature>
<keyword evidence="2" id="KW-0862">Zinc</keyword>
<feature type="compositionally biased region" description="Polar residues" evidence="3">
    <location>
        <begin position="789"/>
        <end position="802"/>
    </location>
</feature>
<feature type="compositionally biased region" description="Basic and acidic residues" evidence="3">
    <location>
        <begin position="509"/>
        <end position="526"/>
    </location>
</feature>
<feature type="compositionally biased region" description="Acidic residues" evidence="3">
    <location>
        <begin position="613"/>
        <end position="633"/>
    </location>
</feature>
<evidence type="ECO:0000313" key="4">
    <source>
        <dbReference type="EMBL" id="SPN98405.1"/>
    </source>
</evidence>
<gene>
    <name evidence="4" type="ORF">DNG_01450</name>
</gene>
<sequence>MEVNADDYFTYEGRLASFRTSHKRRGSSVKGKAMKWPHAHLGAEALARAGWFYAPHPNHIDQVICFLCRKGLDGWEEGDDPLLEHLVHAPGCGWAVVAAVEAEVEGYHAQDPKDKRMVEARKGTFGGRWPHEGKKGWKCKTKQLAEAGWKYTPTPESDDMATCAYCHLALDGWEPGDKPLDEHHNRSPDCPFFTYVDPNPSKKPARGRGVRASKASRVSAQSTGMGTFISEGPSVLDAAAGVDDSVLTTTSKRGRPKKAAKEALTEDLSTLEAPPAADESVLTTTGKRGRPKKAAKEETIEGLSTLDAPAEVDDSVLTTTSKRGRPKKVAPKATKGRKTKAKKEEPEAEEESDVPREETEELEDLAPPPPKAKRGKKRASDAIEESTLAAAEAPAPKRRATRAKGKSTAAAATAADASVLSVANQDVEMEDAMDAEPAAKVGGAKKGRASSAKTKTRKASASRLRSTASTASMRSAASELPDDEEIDRQLEADLERPLTDEEDLAADSDSERQRKTRREKVQRGESGDYAMFDPAPVAVEEEAVEAEFMALEEEARRVDEQEKEPEVVEEKLVVPKKGKKAGTTRKASAPRKASRTKKAKAEPVPEPVPEPIVEPEPEQDELAFAPEIEEEADAPVAIHEDPEPEPEAQQERDDSIASTGTVVIKGQAEEQAAPAKRGRGRPPKKQSVGRRSSAEAQRKDSRAEEARPAAAPRHKTPEPVMPGAWGVEAEEVDSEPELVVMSPGEPRSPVPRALPPIPLSASRRPPANVASPAMSRHAPSPSQSPQSSDAENQPPSTKQSGGKTARVRIQRPATPNTILNSPTKRTVVAGVRSAVVWEPVDIELVLRSPVAGRDMAGRLGGVGPLGSPERRMTVEEWIYHTAGRAESALREECEGLVGRFEAEGVKAMRVLEGLRTE</sequence>
<protein>
    <recommendedName>
        <fullName evidence="6">BIR domain-containing protein</fullName>
    </recommendedName>
</protein>
<evidence type="ECO:0000256" key="3">
    <source>
        <dbReference type="SAM" id="MobiDB-lite"/>
    </source>
</evidence>
<feature type="compositionally biased region" description="Basic residues" evidence="3">
    <location>
        <begin position="396"/>
        <end position="405"/>
    </location>
</feature>
<dbReference type="Gene3D" id="1.10.1170.10">
    <property type="entry name" value="Inhibitor Of Apoptosis Protein (2mihbC-IAP-1), Chain A"/>
    <property type="match status" value="2"/>
</dbReference>
<evidence type="ECO:0000256" key="1">
    <source>
        <dbReference type="ARBA" id="ARBA00022723"/>
    </source>
</evidence>
<feature type="compositionally biased region" description="Acidic residues" evidence="3">
    <location>
        <begin position="346"/>
        <end position="364"/>
    </location>
</feature>
<feature type="compositionally biased region" description="Basic residues" evidence="3">
    <location>
        <begin position="443"/>
        <end position="460"/>
    </location>
</feature>
<proteinExistence type="predicted"/>
<dbReference type="Proteomes" id="UP001187682">
    <property type="component" value="Unassembled WGS sequence"/>
</dbReference>
<dbReference type="SMART" id="SM00238">
    <property type="entry name" value="BIR"/>
    <property type="match status" value="2"/>
</dbReference>
<organism evidence="4 5">
    <name type="scientific">Cephalotrichum gorgonifer</name>
    <dbReference type="NCBI Taxonomy" id="2041049"/>
    <lineage>
        <taxon>Eukaryota</taxon>
        <taxon>Fungi</taxon>
        <taxon>Dikarya</taxon>
        <taxon>Ascomycota</taxon>
        <taxon>Pezizomycotina</taxon>
        <taxon>Sordariomycetes</taxon>
        <taxon>Hypocreomycetidae</taxon>
        <taxon>Microascales</taxon>
        <taxon>Microascaceae</taxon>
        <taxon>Cephalotrichum</taxon>
    </lineage>
</organism>
<feature type="compositionally biased region" description="Low complexity" evidence="3">
    <location>
        <begin position="779"/>
        <end position="788"/>
    </location>
</feature>
<feature type="compositionally biased region" description="Basic residues" evidence="3">
    <location>
        <begin position="322"/>
        <end position="341"/>
    </location>
</feature>
<feature type="compositionally biased region" description="Basic and acidic residues" evidence="3">
    <location>
        <begin position="487"/>
        <end position="499"/>
    </location>
</feature>
<dbReference type="InterPro" id="IPR017956">
    <property type="entry name" value="AT_hook_DNA-bd_motif"/>
</dbReference>
<feature type="compositionally biased region" description="Low complexity" evidence="3">
    <location>
        <begin position="461"/>
        <end position="478"/>
    </location>
</feature>
<feature type="compositionally biased region" description="Basic residues" evidence="3">
    <location>
        <begin position="574"/>
        <end position="598"/>
    </location>
</feature>
<evidence type="ECO:0000313" key="5">
    <source>
        <dbReference type="Proteomes" id="UP001187682"/>
    </source>
</evidence>
<dbReference type="Pfam" id="PF00653">
    <property type="entry name" value="BIR"/>
    <property type="match status" value="2"/>
</dbReference>
<feature type="compositionally biased region" description="Pro residues" evidence="3">
    <location>
        <begin position="746"/>
        <end position="758"/>
    </location>
</feature>
<dbReference type="PANTHER" id="PTHR46771:SF5">
    <property type="entry name" value="DETERIN"/>
    <property type="match status" value="1"/>
</dbReference>
<dbReference type="CDD" id="cd00022">
    <property type="entry name" value="BIR"/>
    <property type="match status" value="2"/>
</dbReference>
<feature type="compositionally biased region" description="Basic residues" evidence="3">
    <location>
        <begin position="676"/>
        <end position="688"/>
    </location>
</feature>
<dbReference type="EMBL" id="ONZQ02000002">
    <property type="protein sequence ID" value="SPN98405.1"/>
    <property type="molecule type" value="Genomic_DNA"/>
</dbReference>
<evidence type="ECO:0000256" key="2">
    <source>
        <dbReference type="ARBA" id="ARBA00022833"/>
    </source>
</evidence>
<feature type="region of interest" description="Disordered" evidence="3">
    <location>
        <begin position="555"/>
        <end position="820"/>
    </location>
</feature>
<feature type="region of interest" description="Disordered" evidence="3">
    <location>
        <begin position="249"/>
        <end position="418"/>
    </location>
</feature>
<dbReference type="SMART" id="SM00384">
    <property type="entry name" value="AT_hook"/>
    <property type="match status" value="5"/>
</dbReference>
<dbReference type="PANTHER" id="PTHR46771">
    <property type="entry name" value="DETERIN"/>
    <property type="match status" value="1"/>
</dbReference>
<accession>A0AAE8SSB0</accession>
<dbReference type="GO" id="GO:0003677">
    <property type="term" value="F:DNA binding"/>
    <property type="evidence" value="ECO:0007669"/>
    <property type="project" value="InterPro"/>
</dbReference>
<feature type="compositionally biased region" description="Basic and acidic residues" evidence="3">
    <location>
        <begin position="555"/>
        <end position="573"/>
    </location>
</feature>
<feature type="region of interest" description="Disordered" evidence="3">
    <location>
        <begin position="194"/>
        <end position="218"/>
    </location>
</feature>
<feature type="region of interest" description="Disordered" evidence="3">
    <location>
        <begin position="431"/>
        <end position="538"/>
    </location>
</feature>
<dbReference type="PROSITE" id="PS50143">
    <property type="entry name" value="BIR_REPEAT_2"/>
    <property type="match status" value="2"/>
</dbReference>
<dbReference type="SUPFAM" id="SSF57924">
    <property type="entry name" value="Inhibitor of apoptosis (IAP) repeat"/>
    <property type="match status" value="2"/>
</dbReference>
<name>A0AAE8SSB0_9PEZI</name>
<dbReference type="InterPro" id="IPR051190">
    <property type="entry name" value="Baculoviral_IAP"/>
</dbReference>